<dbReference type="InterPro" id="IPR003692">
    <property type="entry name" value="Hydantoinase_B"/>
</dbReference>
<comment type="similarity">
    <text evidence="1">Belongs to the oxoprolinase family.</text>
</comment>
<keyword evidence="6" id="KW-0436">Ligase</keyword>
<feature type="domain" description="Hydantoinase/oxoprolinase N-terminal" evidence="5">
    <location>
        <begin position="154"/>
        <end position="273"/>
    </location>
</feature>
<name>A0ABX5XRP6_9BACT</name>
<feature type="region of interest" description="Disordered" evidence="2">
    <location>
        <begin position="681"/>
        <end position="715"/>
    </location>
</feature>
<dbReference type="Pfam" id="PF05378">
    <property type="entry name" value="Hydant_A_N"/>
    <property type="match status" value="1"/>
</dbReference>
<feature type="domain" description="Hydantoinase B/oxoprolinase" evidence="4">
    <location>
        <begin position="794"/>
        <end position="1324"/>
    </location>
</feature>
<dbReference type="Proteomes" id="UP000318081">
    <property type="component" value="Chromosome"/>
</dbReference>
<dbReference type="Pfam" id="PF02538">
    <property type="entry name" value="Hydantoinase_B"/>
    <property type="match status" value="1"/>
</dbReference>
<protein>
    <submittedName>
        <fullName evidence="6">Acetophenone carboxylase gamma subunit</fullName>
        <ecNumber evidence="6">6.4.1.8</ecNumber>
    </submittedName>
</protein>
<evidence type="ECO:0000259" key="5">
    <source>
        <dbReference type="Pfam" id="PF05378"/>
    </source>
</evidence>
<evidence type="ECO:0000259" key="3">
    <source>
        <dbReference type="Pfam" id="PF01968"/>
    </source>
</evidence>
<dbReference type="InterPro" id="IPR045079">
    <property type="entry name" value="Oxoprolinase-like"/>
</dbReference>
<evidence type="ECO:0000256" key="1">
    <source>
        <dbReference type="ARBA" id="ARBA00010403"/>
    </source>
</evidence>
<evidence type="ECO:0000256" key="2">
    <source>
        <dbReference type="SAM" id="MobiDB-lite"/>
    </source>
</evidence>
<accession>A0ABX5XRP6</accession>
<dbReference type="EMBL" id="CP036432">
    <property type="protein sequence ID" value="QDV84683.1"/>
    <property type="molecule type" value="Genomic_DNA"/>
</dbReference>
<dbReference type="InterPro" id="IPR008040">
    <property type="entry name" value="Hydant_A_N"/>
</dbReference>
<dbReference type="InterPro" id="IPR002821">
    <property type="entry name" value="Hydantoinase_A"/>
</dbReference>
<dbReference type="Pfam" id="PF01968">
    <property type="entry name" value="Hydantoinase_A"/>
    <property type="match status" value="1"/>
</dbReference>
<gene>
    <name evidence="6" type="primary">apc3</name>
    <name evidence="6" type="ORF">TBK1r_36350</name>
</gene>
<dbReference type="EC" id="6.4.1.8" evidence="6"/>
<feature type="domain" description="Hydantoinase A/oxoprolinase" evidence="3">
    <location>
        <begin position="293"/>
        <end position="568"/>
    </location>
</feature>
<sequence>MSLHTLSVCADVGGTFTDCLAVWTDPAGASHSGCIKVLSTGLIRCRVTDVPDETTVRIQIPDELLGGLAAGRLPDHFFRSAKLEWLVEGIHHRIGDIRGYDSATATVALADVDAEIASQLSPGAIVEIDCRREAPVLATQLLTGVPIDDPMPPMTARIGTTRGTNALLTRSGAAAGLVVTEGFGDVLRIGEQDRPELFDLAFVKAPPLAESTLEIRARMDADGRERIAIDEDEIAAGLQALFDAGIETLSICLMHAHRNPAHEIAVEQIARRVGFAEISRSSEVAPLIKLVARAETTTLDAYLNPILSAYVARVRRQFGGSTCQLQLMTSGGNLVGHEEFRGRDSVLSGPAGGVVGLRHVAQTHQCPLAIGLDMGGTSTDVSRFDGQVGRRYETRIADLRVMTPMMDIHTVAAGGGSICDFQGGRLVVGPSSAGAAPGPACYGSGGPLTVTDANVLLGRLRVDRFPFPLLPTASRERIEHVASRMPAAPETIESLAEGFLDIAVTHMAEAVRAITTARGVDVRDHALVGFGGAAAQLICRVADALGIRRIVDHPRASVLSAVGMGVATSGRIETVGIYRRLDQVSAADFQAAADDLIAQTIDSLRHDQPKSVQTRLECDCRYVGTDASIPLTVEDSPERILQSLSDRFHHEHQHRFGYRRDGHPIELVSLRCEATGGLSPHAEQWLAGDPSKPDRRDADEQDAGGSPRRDDPETTAVFHRGRWCQFKLLDRDQLSSGQTIAPGSIVVSDQSTLIVEPNWEGVVCDDGAITLALCETTVSEGDSQSEAGQSAGEAVQMEIVARRLQSIADAMGEVLRRTAVSVNVKERLDFSCAVFRGDGTLIANAPHVPVHLGAMGHTVRALAGLFPQMSAGDCYVSNDPYAGGSHLPDVTVVTPVFCNDSDSDHDQAASDAQPSFFVASRAHHAEIGGKTPGSMPPMANSLAEEGVLIRGFALVRNGVSHEDELGELLSSGPYPSRNVAENLADLHAQIAAGQEGARALQQMSKELSLRHVETMMDRLLDVASDSVVRWIRSLPKSEMRFKDTLDDGTVIAVRLQRDGDRLVVDFDGTSGVHPNGYNATPSIVCSAVLYVMRCFCDSNLPLCDGVLRPIDLRLPTGLLSPPRDEDPARCAAVVAGNVETSQRVVDVLLGAIGSTNDSGPVFRSVAASQGTMNNVLIGDASFGYYETIGGGSGATVFGPGADGVHTHMTNTRITDPEVLESRLPIRLVEFSIRRGSGGVGKHRGGDGLVREFEFLRPLTVSLITGRRTTAPYGASGGGAGLSGRNRLIQTGKPPIDLPAATTIEVGAGDRLRIETPGGGGWGTPVA</sequence>
<keyword evidence="7" id="KW-1185">Reference proteome</keyword>
<evidence type="ECO:0000313" key="6">
    <source>
        <dbReference type="EMBL" id="QDV84683.1"/>
    </source>
</evidence>
<dbReference type="PANTHER" id="PTHR11365">
    <property type="entry name" value="5-OXOPROLINASE RELATED"/>
    <property type="match status" value="1"/>
</dbReference>
<dbReference type="PANTHER" id="PTHR11365:SF23">
    <property type="entry name" value="HYPOTHETICAL 5-OXOPROLINASE (EUROFUNG)-RELATED"/>
    <property type="match status" value="1"/>
</dbReference>
<proteinExistence type="inferred from homology"/>
<reference evidence="6 7" key="1">
    <citation type="submission" date="2019-02" db="EMBL/GenBank/DDBJ databases">
        <title>Deep-cultivation of Planctomycetes and their phenomic and genomic characterization uncovers novel biology.</title>
        <authorList>
            <person name="Wiegand S."/>
            <person name="Jogler M."/>
            <person name="Boedeker C."/>
            <person name="Pinto D."/>
            <person name="Vollmers J."/>
            <person name="Rivas-Marin E."/>
            <person name="Kohn T."/>
            <person name="Peeters S.H."/>
            <person name="Heuer A."/>
            <person name="Rast P."/>
            <person name="Oberbeckmann S."/>
            <person name="Bunk B."/>
            <person name="Jeske O."/>
            <person name="Meyerdierks A."/>
            <person name="Storesund J.E."/>
            <person name="Kallscheuer N."/>
            <person name="Luecker S."/>
            <person name="Lage O.M."/>
            <person name="Pohl T."/>
            <person name="Merkel B.J."/>
            <person name="Hornburger P."/>
            <person name="Mueller R.-W."/>
            <person name="Bruemmer F."/>
            <person name="Labrenz M."/>
            <person name="Spormann A.M."/>
            <person name="Op den Camp H."/>
            <person name="Overmann J."/>
            <person name="Amann R."/>
            <person name="Jetten M.S.M."/>
            <person name="Mascher T."/>
            <person name="Medema M.H."/>
            <person name="Devos D.P."/>
            <person name="Kaster A.-K."/>
            <person name="Ovreas L."/>
            <person name="Rohde M."/>
            <person name="Galperin M.Y."/>
            <person name="Jogler C."/>
        </authorList>
    </citation>
    <scope>NUCLEOTIDE SEQUENCE [LARGE SCALE GENOMIC DNA]</scope>
    <source>
        <strain evidence="6 7">TBK1r</strain>
    </source>
</reference>
<evidence type="ECO:0000313" key="7">
    <source>
        <dbReference type="Proteomes" id="UP000318081"/>
    </source>
</evidence>
<dbReference type="GO" id="GO:0016874">
    <property type="term" value="F:ligase activity"/>
    <property type="evidence" value="ECO:0007669"/>
    <property type="project" value="UniProtKB-KW"/>
</dbReference>
<organism evidence="6 7">
    <name type="scientific">Stieleria magnilauensis</name>
    <dbReference type="NCBI Taxonomy" id="2527963"/>
    <lineage>
        <taxon>Bacteria</taxon>
        <taxon>Pseudomonadati</taxon>
        <taxon>Planctomycetota</taxon>
        <taxon>Planctomycetia</taxon>
        <taxon>Pirellulales</taxon>
        <taxon>Pirellulaceae</taxon>
        <taxon>Stieleria</taxon>
    </lineage>
</organism>
<evidence type="ECO:0000259" key="4">
    <source>
        <dbReference type="Pfam" id="PF02538"/>
    </source>
</evidence>